<dbReference type="GO" id="GO:0016020">
    <property type="term" value="C:membrane"/>
    <property type="evidence" value="ECO:0007669"/>
    <property type="project" value="UniProtKB-SubCell"/>
</dbReference>
<proteinExistence type="inferred from homology"/>
<feature type="compositionally biased region" description="Polar residues" evidence="6">
    <location>
        <begin position="1"/>
        <end position="12"/>
    </location>
</feature>
<dbReference type="SUPFAM" id="SSF117892">
    <property type="entry name" value="Band 7/SPFH domain"/>
    <property type="match status" value="1"/>
</dbReference>
<dbReference type="SMART" id="SM00244">
    <property type="entry name" value="PHB"/>
    <property type="match status" value="1"/>
</dbReference>
<dbReference type="EMBL" id="UOFA01000314">
    <property type="protein sequence ID" value="VAW46950.1"/>
    <property type="molecule type" value="Genomic_DNA"/>
</dbReference>
<feature type="compositionally biased region" description="Polar residues" evidence="6">
    <location>
        <begin position="354"/>
        <end position="363"/>
    </location>
</feature>
<feature type="compositionally biased region" description="Low complexity" evidence="6">
    <location>
        <begin position="17"/>
        <end position="32"/>
    </location>
</feature>
<reference evidence="8" key="1">
    <citation type="submission" date="2018-06" db="EMBL/GenBank/DDBJ databases">
        <authorList>
            <person name="Zhirakovskaya E."/>
        </authorList>
    </citation>
    <scope>NUCLEOTIDE SEQUENCE</scope>
</reference>
<dbReference type="PANTHER" id="PTHR43327">
    <property type="entry name" value="STOMATIN-LIKE PROTEIN 2, MITOCHONDRIAL"/>
    <property type="match status" value="1"/>
</dbReference>
<dbReference type="AlphaFoldDB" id="A0A3B0W361"/>
<evidence type="ECO:0000256" key="5">
    <source>
        <dbReference type="ARBA" id="ARBA00023136"/>
    </source>
</evidence>
<evidence type="ECO:0000256" key="1">
    <source>
        <dbReference type="ARBA" id="ARBA00004370"/>
    </source>
</evidence>
<evidence type="ECO:0000256" key="2">
    <source>
        <dbReference type="ARBA" id="ARBA00006971"/>
    </source>
</evidence>
<organism evidence="8">
    <name type="scientific">hydrothermal vent metagenome</name>
    <dbReference type="NCBI Taxonomy" id="652676"/>
    <lineage>
        <taxon>unclassified sequences</taxon>
        <taxon>metagenomes</taxon>
        <taxon>ecological metagenomes</taxon>
    </lineage>
</organism>
<dbReference type="InterPro" id="IPR010201">
    <property type="entry name" value="HflK"/>
</dbReference>
<dbReference type="InterPro" id="IPR036013">
    <property type="entry name" value="Band_7/SPFH_dom_sf"/>
</dbReference>
<name>A0A3B0W361_9ZZZZ</name>
<keyword evidence="4" id="KW-1133">Transmembrane helix</keyword>
<accession>A0A3B0W361</accession>
<protein>
    <submittedName>
        <fullName evidence="8">HflK protein</fullName>
    </submittedName>
</protein>
<evidence type="ECO:0000259" key="7">
    <source>
        <dbReference type="SMART" id="SM00244"/>
    </source>
</evidence>
<evidence type="ECO:0000256" key="4">
    <source>
        <dbReference type="ARBA" id="ARBA00022989"/>
    </source>
</evidence>
<dbReference type="NCBIfam" id="TIGR01933">
    <property type="entry name" value="hflK"/>
    <property type="match status" value="1"/>
</dbReference>
<dbReference type="Gene3D" id="3.30.479.30">
    <property type="entry name" value="Band 7 domain"/>
    <property type="match status" value="1"/>
</dbReference>
<feature type="region of interest" description="Disordered" evidence="6">
    <location>
        <begin position="1"/>
        <end position="36"/>
    </location>
</feature>
<gene>
    <name evidence="8" type="ORF">MNBD_GAMMA02-541</name>
</gene>
<evidence type="ECO:0000256" key="3">
    <source>
        <dbReference type="ARBA" id="ARBA00022692"/>
    </source>
</evidence>
<feature type="domain" description="Band 7" evidence="7">
    <location>
        <begin position="84"/>
        <end position="247"/>
    </location>
</feature>
<dbReference type="InterPro" id="IPR001107">
    <property type="entry name" value="Band_7"/>
</dbReference>
<keyword evidence="3" id="KW-0812">Transmembrane</keyword>
<dbReference type="CDD" id="cd03404">
    <property type="entry name" value="SPFH_HflK"/>
    <property type="match status" value="1"/>
</dbReference>
<keyword evidence="5" id="KW-0472">Membrane</keyword>
<comment type="subcellular location">
    <subcellularLocation>
        <location evidence="1">Membrane</location>
    </subcellularLocation>
</comment>
<dbReference type="PANTHER" id="PTHR43327:SF2">
    <property type="entry name" value="MODULATOR OF FTSH PROTEASE HFLK"/>
    <property type="match status" value="1"/>
</dbReference>
<feature type="compositionally biased region" description="Polar residues" evidence="6">
    <location>
        <begin position="377"/>
        <end position="386"/>
    </location>
</feature>
<sequence length="396" mass="43914">MPWNEPGNQNSGDDNKPNGNKPSSNKPGGNKPPEFDQILSDLINSIKRTLGFGSSSGGSGGGSKNGQAPVLILIIGLLGLAVYSSAYQIDQAERGVVLVFGDYSHTMQPGLQFTLPRPFAEVLKVNVDTIRQEDNSGQMLTEDKNLIEIDYSLQYRIDEERVNDYLFSVTNPENTVKQVSESVMRQVAGTRTLDFIINENRTAVNLEAREEVQSMLNQYKTGIQITQLNITEVHPPSNVKEAFDDVVKAREDQKTYINQAKEYENGRIPEAEGKVLKIIQEAEGYKASIIAEAAGKADRFDLLRTQYELAPEVTRQRLFLETMEGVLADTSKVIMDQEAGNSMMYLPLDQLMKNQPRQNNSDSIDLGTTVVRPGILQPNNSTNPDSKTTRRGRGGR</sequence>
<feature type="region of interest" description="Disordered" evidence="6">
    <location>
        <begin position="354"/>
        <end position="396"/>
    </location>
</feature>
<dbReference type="InterPro" id="IPR050710">
    <property type="entry name" value="Band7/mec-2_domain"/>
</dbReference>
<evidence type="ECO:0000256" key="6">
    <source>
        <dbReference type="SAM" id="MobiDB-lite"/>
    </source>
</evidence>
<dbReference type="Pfam" id="PF01145">
    <property type="entry name" value="Band_7"/>
    <property type="match status" value="1"/>
</dbReference>
<evidence type="ECO:0000313" key="8">
    <source>
        <dbReference type="EMBL" id="VAW46950.1"/>
    </source>
</evidence>
<comment type="similarity">
    <text evidence="2">Belongs to the band 7/mec-2 family. HflK subfamily.</text>
</comment>